<dbReference type="PROSITE" id="PS50026">
    <property type="entry name" value="EGF_3"/>
    <property type="match status" value="2"/>
</dbReference>
<feature type="disulfide bond" evidence="7">
    <location>
        <begin position="19"/>
        <end position="28"/>
    </location>
</feature>
<feature type="domain" description="EGF-like" evidence="8">
    <location>
        <begin position="40"/>
        <end position="78"/>
    </location>
</feature>
<dbReference type="InterPro" id="IPR000742">
    <property type="entry name" value="EGF"/>
</dbReference>
<dbReference type="GO" id="GO:0007498">
    <property type="term" value="P:mesoderm development"/>
    <property type="evidence" value="ECO:0007669"/>
    <property type="project" value="UniProtKB-ARBA"/>
</dbReference>
<feature type="disulfide bond" evidence="7">
    <location>
        <begin position="44"/>
        <end position="54"/>
    </location>
</feature>
<keyword evidence="5" id="KW-0677">Repeat</keyword>
<evidence type="ECO:0000256" key="7">
    <source>
        <dbReference type="PROSITE-ProRule" id="PRU00076"/>
    </source>
</evidence>
<evidence type="ECO:0000256" key="2">
    <source>
        <dbReference type="ARBA" id="ARBA00022536"/>
    </source>
</evidence>
<dbReference type="CDD" id="cd00054">
    <property type="entry name" value="EGF_CA"/>
    <property type="match status" value="1"/>
</dbReference>
<dbReference type="GO" id="GO:0048608">
    <property type="term" value="P:reproductive structure development"/>
    <property type="evidence" value="ECO:0007669"/>
    <property type="project" value="UniProtKB-ARBA"/>
</dbReference>
<dbReference type="Gene3D" id="2.10.25.10">
    <property type="entry name" value="Laminin"/>
    <property type="match status" value="2"/>
</dbReference>
<evidence type="ECO:0000313" key="9">
    <source>
        <dbReference type="Proteomes" id="UP000079169"/>
    </source>
</evidence>
<dbReference type="PROSITE" id="PS00022">
    <property type="entry name" value="EGF_1"/>
    <property type="match status" value="1"/>
</dbReference>
<dbReference type="InterPro" id="IPR032675">
    <property type="entry name" value="LRR_dom_sf"/>
</dbReference>
<organism evidence="9 10">
    <name type="scientific">Diaphorina citri</name>
    <name type="common">Asian citrus psyllid</name>
    <dbReference type="NCBI Taxonomy" id="121845"/>
    <lineage>
        <taxon>Eukaryota</taxon>
        <taxon>Metazoa</taxon>
        <taxon>Ecdysozoa</taxon>
        <taxon>Arthropoda</taxon>
        <taxon>Hexapoda</taxon>
        <taxon>Insecta</taxon>
        <taxon>Pterygota</taxon>
        <taxon>Neoptera</taxon>
        <taxon>Paraneoptera</taxon>
        <taxon>Hemiptera</taxon>
        <taxon>Sternorrhyncha</taxon>
        <taxon>Psylloidea</taxon>
        <taxon>Psyllidae</taxon>
        <taxon>Diaphorininae</taxon>
        <taxon>Diaphorina</taxon>
    </lineage>
</organism>
<dbReference type="Gene3D" id="3.80.10.10">
    <property type="entry name" value="Ribonuclease Inhibitor"/>
    <property type="match status" value="2"/>
</dbReference>
<keyword evidence="9" id="KW-1185">Reference proteome</keyword>
<protein>
    <submittedName>
        <fullName evidence="10">Protein slit-like</fullName>
    </submittedName>
</protein>
<gene>
    <name evidence="10" type="primary">LOC113470680</name>
</gene>
<accession>A0A3Q0J9H6</accession>
<dbReference type="InterPro" id="IPR000152">
    <property type="entry name" value="EGF-type_Asp/Asn_hydroxyl_site"/>
</dbReference>
<evidence type="ECO:0000256" key="3">
    <source>
        <dbReference type="ARBA" id="ARBA00022614"/>
    </source>
</evidence>
<dbReference type="GO" id="GO:0009986">
    <property type="term" value="C:cell surface"/>
    <property type="evidence" value="ECO:0007669"/>
    <property type="project" value="UniProtKB-ARBA"/>
</dbReference>
<dbReference type="FunFam" id="2.10.25.10:FF:000080">
    <property type="entry name" value="Neurogenic locus notch 1"/>
    <property type="match status" value="1"/>
</dbReference>
<dbReference type="SMART" id="SM00369">
    <property type="entry name" value="LRR_TYP"/>
    <property type="match status" value="1"/>
</dbReference>
<feature type="domain" description="EGF-like" evidence="8">
    <location>
        <begin position="1"/>
        <end position="29"/>
    </location>
</feature>
<sequence>MCQNGGTCVDGINDYTCKCEGDFVGKFCEIAPFVAMMYPQTSPCQHHDCKNGICFQPQGSNDYLCKCAPGYSGVEEFRTRYAGDCLIDAACPSGCSCDGTRVDCSQRGLKEIPKDIPLYTTELILNDNEIGKIKSDGLFGRLPNLIKLDLRRNQVTGIEDNAFEGASKLAELKLVPTRENDQGCLGDNYCPPKCTCTGTIVRCSRAKLTEIPRGIPPETSELYLDVNEIQTIQANRLSQSALLRWTGRGVLHCRRTV</sequence>
<proteinExistence type="predicted"/>
<dbReference type="KEGG" id="dci:113470680"/>
<dbReference type="InterPro" id="IPR050541">
    <property type="entry name" value="LRR_TM_domain-containing"/>
</dbReference>
<dbReference type="InterPro" id="IPR001611">
    <property type="entry name" value="Leu-rich_rpt"/>
</dbReference>
<keyword evidence="6 7" id="KW-1015">Disulfide bond</keyword>
<dbReference type="GeneID" id="113470680"/>
<evidence type="ECO:0000256" key="1">
    <source>
        <dbReference type="ARBA" id="ARBA00022473"/>
    </source>
</evidence>
<dbReference type="PANTHER" id="PTHR24369">
    <property type="entry name" value="ANTIGEN BSP, PUTATIVE-RELATED"/>
    <property type="match status" value="1"/>
</dbReference>
<dbReference type="GO" id="GO:0048565">
    <property type="term" value="P:digestive tract development"/>
    <property type="evidence" value="ECO:0007669"/>
    <property type="project" value="UniProtKB-ARBA"/>
</dbReference>
<evidence type="ECO:0000313" key="10">
    <source>
        <dbReference type="RefSeq" id="XP_026685114.1"/>
    </source>
</evidence>
<dbReference type="SMART" id="SM00013">
    <property type="entry name" value="LRRNT"/>
    <property type="match status" value="2"/>
</dbReference>
<dbReference type="PROSITE" id="PS00010">
    <property type="entry name" value="ASX_HYDROXYL"/>
    <property type="match status" value="1"/>
</dbReference>
<dbReference type="GO" id="GO:0010631">
    <property type="term" value="P:epithelial cell migration"/>
    <property type="evidence" value="ECO:0007669"/>
    <property type="project" value="UniProtKB-ARBA"/>
</dbReference>
<dbReference type="GO" id="GO:0010160">
    <property type="term" value="P:formation of animal organ boundary"/>
    <property type="evidence" value="ECO:0007669"/>
    <property type="project" value="UniProtKB-ARBA"/>
</dbReference>
<keyword evidence="2 7" id="KW-0245">EGF-like domain</keyword>
<keyword evidence="1" id="KW-0217">Developmental protein</keyword>
<comment type="caution">
    <text evidence="7">Lacks conserved residue(s) required for the propagation of feature annotation.</text>
</comment>
<dbReference type="GO" id="GO:0005509">
    <property type="term" value="F:calcium ion binding"/>
    <property type="evidence" value="ECO:0007669"/>
    <property type="project" value="InterPro"/>
</dbReference>
<dbReference type="GO" id="GO:0022407">
    <property type="term" value="P:regulation of cell-cell adhesion"/>
    <property type="evidence" value="ECO:0007669"/>
    <property type="project" value="UniProtKB-ARBA"/>
</dbReference>
<dbReference type="FunFam" id="2.10.25.10:FF:000556">
    <property type="entry name" value="Blast:Protein slit"/>
    <property type="match status" value="1"/>
</dbReference>
<dbReference type="RefSeq" id="XP_026685114.1">
    <property type="nucleotide sequence ID" value="XM_026829313.1"/>
</dbReference>
<dbReference type="InterPro" id="IPR000372">
    <property type="entry name" value="LRRNT"/>
</dbReference>
<dbReference type="Pfam" id="PF13855">
    <property type="entry name" value="LRR_8"/>
    <property type="match status" value="1"/>
</dbReference>
<dbReference type="GO" id="GO:0007548">
    <property type="term" value="P:sex differentiation"/>
    <property type="evidence" value="ECO:0007669"/>
    <property type="project" value="UniProtKB-ARBA"/>
</dbReference>
<dbReference type="Pfam" id="PF00008">
    <property type="entry name" value="EGF"/>
    <property type="match status" value="2"/>
</dbReference>
<keyword evidence="3" id="KW-0433">Leucine-rich repeat</keyword>
<dbReference type="GO" id="GO:0048598">
    <property type="term" value="P:embryonic morphogenesis"/>
    <property type="evidence" value="ECO:0007669"/>
    <property type="project" value="UniProtKB-ARBA"/>
</dbReference>
<dbReference type="PANTHER" id="PTHR24369:SF210">
    <property type="entry name" value="CHAOPTIN-RELATED"/>
    <property type="match status" value="1"/>
</dbReference>
<dbReference type="PaxDb" id="121845-A0A3Q0J9H6"/>
<evidence type="ECO:0000256" key="4">
    <source>
        <dbReference type="ARBA" id="ARBA00022729"/>
    </source>
</evidence>
<dbReference type="SMART" id="SM00181">
    <property type="entry name" value="EGF"/>
    <property type="match status" value="2"/>
</dbReference>
<dbReference type="SUPFAM" id="SSF57196">
    <property type="entry name" value="EGF/Laminin"/>
    <property type="match status" value="2"/>
</dbReference>
<dbReference type="GO" id="GO:0008347">
    <property type="term" value="P:glial cell migration"/>
    <property type="evidence" value="ECO:0007669"/>
    <property type="project" value="UniProtKB-ARBA"/>
</dbReference>
<reference evidence="10" key="1">
    <citation type="submission" date="2025-08" db="UniProtKB">
        <authorList>
            <consortium name="RefSeq"/>
        </authorList>
    </citation>
    <scope>IDENTIFICATION</scope>
</reference>
<evidence type="ECO:0000256" key="5">
    <source>
        <dbReference type="ARBA" id="ARBA00022737"/>
    </source>
</evidence>
<dbReference type="GO" id="GO:0048732">
    <property type="term" value="P:gland development"/>
    <property type="evidence" value="ECO:0007669"/>
    <property type="project" value="UniProtKB-ARBA"/>
</dbReference>
<dbReference type="Pfam" id="PF01462">
    <property type="entry name" value="LRRNT"/>
    <property type="match status" value="2"/>
</dbReference>
<dbReference type="GO" id="GO:0005886">
    <property type="term" value="C:plasma membrane"/>
    <property type="evidence" value="ECO:0007669"/>
    <property type="project" value="TreeGrafter"/>
</dbReference>
<dbReference type="STRING" id="121845.A0A3Q0J9H6"/>
<evidence type="ECO:0000256" key="6">
    <source>
        <dbReference type="ARBA" id="ARBA00023157"/>
    </source>
</evidence>
<dbReference type="SUPFAM" id="SSF52058">
    <property type="entry name" value="L domain-like"/>
    <property type="match status" value="2"/>
</dbReference>
<name>A0A3Q0J9H6_DIACI</name>
<keyword evidence="4" id="KW-0732">Signal</keyword>
<dbReference type="AlphaFoldDB" id="A0A3Q0J9H6"/>
<dbReference type="InterPro" id="IPR001881">
    <property type="entry name" value="EGF-like_Ca-bd_dom"/>
</dbReference>
<dbReference type="SMART" id="SM00179">
    <property type="entry name" value="EGF_CA"/>
    <property type="match status" value="1"/>
</dbReference>
<dbReference type="GO" id="GO:0048568">
    <property type="term" value="P:embryonic organ development"/>
    <property type="evidence" value="ECO:0007669"/>
    <property type="project" value="UniProtKB-ARBA"/>
</dbReference>
<dbReference type="Proteomes" id="UP000079169">
    <property type="component" value="Unplaced"/>
</dbReference>
<dbReference type="InterPro" id="IPR003591">
    <property type="entry name" value="Leu-rich_rpt_typical-subtyp"/>
</dbReference>
<evidence type="ECO:0000259" key="8">
    <source>
        <dbReference type="PROSITE" id="PS50026"/>
    </source>
</evidence>